<evidence type="ECO:0000256" key="2">
    <source>
        <dbReference type="ARBA" id="ARBA00004673"/>
    </source>
</evidence>
<dbReference type="GO" id="GO:0046872">
    <property type="term" value="F:metal ion binding"/>
    <property type="evidence" value="ECO:0007669"/>
    <property type="project" value="UniProtKB-UniRule"/>
</dbReference>
<keyword evidence="7 13" id="KW-0809">Transit peptide</keyword>
<dbReference type="FunFam" id="1.25.40.40:FF:000001">
    <property type="entry name" value="Cytochrome c oxidase subunit VI"/>
    <property type="match status" value="1"/>
</dbReference>
<name>A0A8H7E1Z6_9EURO</name>
<evidence type="ECO:0000256" key="8">
    <source>
        <dbReference type="ARBA" id="ARBA00023004"/>
    </source>
</evidence>
<keyword evidence="5 13" id="KW-0479">Metal-binding</keyword>
<comment type="function">
    <text evidence="13">Component of the cytochrome c oxidase, the last enzyme in the mitochondrial electron transport chain which drives oxidative phosphorylation. The respiratory chain contains 3 multisubunit complexes succinate dehydrogenase (complex II, CII), ubiquinol-cytochrome c oxidoreductase (cytochrome b-c1 complex, complex III, CIII) and cytochrome c oxidase (complex IV, CIV), that cooperate to transfer electrons derived from NADH and succinate to molecular oxygen, creating an electrochemical gradient over the inner membrane that drives transmembrane transport and the ATP synthase. Cytochrome c oxidase is the component of the respiratory chain that catalyzes the reduction of oxygen to water. Electrons originating from reduced cytochrome c in the intermembrane space (IMS) are transferred via the dinuclear copper A center (CU(A)) of subunit 2 and heme A of subunit 1 to the active site in subunit 1, a binuclear center (BNC) formed by heme A3 and copper B (CU(B)). The BNC reduces molecular oxygen to 2 water molecules using 4 electrons from cytochrome c in the IMS and 4 protons from the mitochondrial matrix.</text>
</comment>
<evidence type="ECO:0000313" key="14">
    <source>
        <dbReference type="EMBL" id="KAF7506457.1"/>
    </source>
</evidence>
<dbReference type="Proteomes" id="UP000606974">
    <property type="component" value="Unassembled WGS sequence"/>
</dbReference>
<dbReference type="PANTHER" id="PTHR14200:SF11">
    <property type="entry name" value="CYTOCHROME C OXIDASE SUBUNIT 5A, MITOCHONDRIAL"/>
    <property type="match status" value="1"/>
</dbReference>
<evidence type="ECO:0000256" key="6">
    <source>
        <dbReference type="ARBA" id="ARBA00022792"/>
    </source>
</evidence>
<evidence type="ECO:0000256" key="13">
    <source>
        <dbReference type="RuleBase" id="RU368103"/>
    </source>
</evidence>
<keyword evidence="15" id="KW-1185">Reference proteome</keyword>
<dbReference type="CDD" id="cd00923">
    <property type="entry name" value="Cyt_c_Oxidase_Va"/>
    <property type="match status" value="1"/>
</dbReference>
<dbReference type="InterPro" id="IPR036545">
    <property type="entry name" value="Cyt_c_oxidase_su5A/6_sf"/>
</dbReference>
<evidence type="ECO:0000256" key="10">
    <source>
        <dbReference type="ARBA" id="ARBA00023136"/>
    </source>
</evidence>
<comment type="subcellular location">
    <subcellularLocation>
        <location evidence="1 13">Mitochondrion inner membrane</location>
        <topology evidence="1 13">Peripheral membrane protein</topology>
        <orientation evidence="1 13">Matrix side</orientation>
    </subcellularLocation>
</comment>
<comment type="caution">
    <text evidence="14">The sequence shown here is derived from an EMBL/GenBank/DDBJ whole genome shotgun (WGS) entry which is preliminary data.</text>
</comment>
<keyword evidence="8 13" id="KW-0408">Iron</keyword>
<accession>A0A8H7E1Z6</accession>
<organism evidence="14 15">
    <name type="scientific">Endocarpon pusillum</name>
    <dbReference type="NCBI Taxonomy" id="364733"/>
    <lineage>
        <taxon>Eukaryota</taxon>
        <taxon>Fungi</taxon>
        <taxon>Dikarya</taxon>
        <taxon>Ascomycota</taxon>
        <taxon>Pezizomycotina</taxon>
        <taxon>Eurotiomycetes</taxon>
        <taxon>Chaetothyriomycetidae</taxon>
        <taxon>Verrucariales</taxon>
        <taxon>Verrucariaceae</taxon>
        <taxon>Endocarpon</taxon>
    </lineage>
</organism>
<protein>
    <recommendedName>
        <fullName evidence="11 13">Cytochrome c oxidase subunit 6, mitochondrial</fullName>
    </recommendedName>
    <alternativeName>
        <fullName evidence="12 13">Cytochrome c oxidase polypeptide VI</fullName>
    </alternativeName>
</protein>
<dbReference type="AlphaFoldDB" id="A0A8H7E1Z6"/>
<comment type="similarity">
    <text evidence="3 13">Belongs to the cytochrome c oxidase subunit 5A family.</text>
</comment>
<evidence type="ECO:0000256" key="4">
    <source>
        <dbReference type="ARBA" id="ARBA00022617"/>
    </source>
</evidence>
<evidence type="ECO:0000256" key="1">
    <source>
        <dbReference type="ARBA" id="ARBA00004443"/>
    </source>
</evidence>
<evidence type="ECO:0000256" key="12">
    <source>
        <dbReference type="ARBA" id="ARBA00082700"/>
    </source>
</evidence>
<dbReference type="OrthoDB" id="5778907at2759"/>
<dbReference type="SUPFAM" id="SSF48479">
    <property type="entry name" value="Cytochrome c oxidase subunit E"/>
    <property type="match status" value="1"/>
</dbReference>
<keyword evidence="4 13" id="KW-0349">Heme</keyword>
<comment type="pathway">
    <text evidence="2 13">Energy metabolism; oxidative phosphorylation.</text>
</comment>
<comment type="subunit">
    <text evidence="13">Component of the cytochrome c oxidase (complex IV, CIV), a multisubunit enzyme composed of a catalytic core of 3 subunits and several supernumerary subunits.</text>
</comment>
<dbReference type="UniPathway" id="UPA00705"/>
<dbReference type="GO" id="GO:0006123">
    <property type="term" value="P:mitochondrial electron transport, cytochrome c to oxygen"/>
    <property type="evidence" value="ECO:0007669"/>
    <property type="project" value="UniProtKB-UniRule"/>
</dbReference>
<keyword evidence="9 13" id="KW-0496">Mitochondrion</keyword>
<gene>
    <name evidence="14" type="primary">COX6</name>
    <name evidence="14" type="ORF">GJ744_011707</name>
</gene>
<sequence length="167" mass="18691">MAATSVLRFSARTPTTAFFRPALRPARRAPVATLATSLGSAKAGFGSTSARRSSGHEEETFEEFTARYEKEFDGVQDVFELQRNLNNAFAYDLVPSPTVIVAALKAARRVNDFPTAVRIFEGIKHKVENKHQYQEYLDELKGLREELGVNLKEDLYPEGSDSPYFNP</sequence>
<dbReference type="InterPro" id="IPR003204">
    <property type="entry name" value="Cyt_c_oxidase_su5A/6"/>
</dbReference>
<reference evidence="14" key="1">
    <citation type="submission" date="2020-02" db="EMBL/GenBank/DDBJ databases">
        <authorList>
            <person name="Palmer J.M."/>
        </authorList>
    </citation>
    <scope>NUCLEOTIDE SEQUENCE</scope>
    <source>
        <strain evidence="14">EPUS1.4</strain>
        <tissue evidence="14">Thallus</tissue>
    </source>
</reference>
<dbReference type="PANTHER" id="PTHR14200">
    <property type="entry name" value="CYTOCHROME C OXIDASE POLYPEPTIDE"/>
    <property type="match status" value="1"/>
</dbReference>
<proteinExistence type="inferred from homology"/>
<dbReference type="GO" id="GO:0005743">
    <property type="term" value="C:mitochondrial inner membrane"/>
    <property type="evidence" value="ECO:0007669"/>
    <property type="project" value="UniProtKB-SubCell"/>
</dbReference>
<dbReference type="GO" id="GO:0045277">
    <property type="term" value="C:respiratory chain complex IV"/>
    <property type="evidence" value="ECO:0007669"/>
    <property type="project" value="UniProtKB-UniRule"/>
</dbReference>
<evidence type="ECO:0000313" key="15">
    <source>
        <dbReference type="Proteomes" id="UP000606974"/>
    </source>
</evidence>
<evidence type="ECO:0000256" key="5">
    <source>
        <dbReference type="ARBA" id="ARBA00022723"/>
    </source>
</evidence>
<keyword evidence="10 13" id="KW-0472">Membrane</keyword>
<dbReference type="Pfam" id="PF02284">
    <property type="entry name" value="COX5A"/>
    <property type="match status" value="1"/>
</dbReference>
<dbReference type="EMBL" id="JAACFV010000086">
    <property type="protein sequence ID" value="KAF7506457.1"/>
    <property type="molecule type" value="Genomic_DNA"/>
</dbReference>
<evidence type="ECO:0000256" key="3">
    <source>
        <dbReference type="ARBA" id="ARBA00007972"/>
    </source>
</evidence>
<evidence type="ECO:0000256" key="11">
    <source>
        <dbReference type="ARBA" id="ARBA00070174"/>
    </source>
</evidence>
<dbReference type="Gene3D" id="1.25.40.40">
    <property type="entry name" value="Cytochrome c oxidase, subunit Va/VI"/>
    <property type="match status" value="1"/>
</dbReference>
<evidence type="ECO:0000256" key="7">
    <source>
        <dbReference type="ARBA" id="ARBA00022946"/>
    </source>
</evidence>
<evidence type="ECO:0000256" key="9">
    <source>
        <dbReference type="ARBA" id="ARBA00023128"/>
    </source>
</evidence>
<keyword evidence="6 13" id="KW-0999">Mitochondrion inner membrane</keyword>